<keyword evidence="2" id="KW-1185">Reference proteome</keyword>
<comment type="caution">
    <text evidence="1">The sequence shown here is derived from an EMBL/GenBank/DDBJ whole genome shotgun (WGS) entry which is preliminary data.</text>
</comment>
<gene>
    <name evidence="1" type="ORF">PsorP6_016279</name>
</gene>
<dbReference type="EMBL" id="CM047587">
    <property type="protein sequence ID" value="KAI9908052.1"/>
    <property type="molecule type" value="Genomic_DNA"/>
</dbReference>
<evidence type="ECO:0000313" key="1">
    <source>
        <dbReference type="EMBL" id="KAI9908052.1"/>
    </source>
</evidence>
<evidence type="ECO:0000313" key="2">
    <source>
        <dbReference type="Proteomes" id="UP001163321"/>
    </source>
</evidence>
<protein>
    <submittedName>
        <fullName evidence="1">Uncharacterized protein</fullName>
    </submittedName>
</protein>
<reference evidence="1 2" key="1">
    <citation type="journal article" date="2022" name="bioRxiv">
        <title>The genome of the oomycete Peronosclerospora sorghi, a cosmopolitan pathogen of maize and sorghum, is inflated with dispersed pseudogenes.</title>
        <authorList>
            <person name="Fletcher K."/>
            <person name="Martin F."/>
            <person name="Isakeit T."/>
            <person name="Cavanaugh K."/>
            <person name="Magill C."/>
            <person name="Michelmore R."/>
        </authorList>
    </citation>
    <scope>NUCLEOTIDE SEQUENCE [LARGE SCALE GENOMIC DNA]</scope>
    <source>
        <strain evidence="1">P6</strain>
    </source>
</reference>
<sequence length="143" mass="15726">MAKPGAGVVIVPCNFKLLEDLENSEKDHGDMSISYGLEQADGIFLTNWIGTILGPAGTCHDGRNYSLRIHCSDQNMPPEAHFTSRINMGCVDPQSGRVDPRRLMALGIWHRSNGIEHVLVAIRAEMSSTSNRRLPHSPEGSNF</sequence>
<dbReference type="Proteomes" id="UP001163321">
    <property type="component" value="Chromosome 8"/>
</dbReference>
<name>A0ACC0VPG9_9STRA</name>
<proteinExistence type="predicted"/>
<accession>A0ACC0VPG9</accession>
<organism evidence="1 2">
    <name type="scientific">Peronosclerospora sorghi</name>
    <dbReference type="NCBI Taxonomy" id="230839"/>
    <lineage>
        <taxon>Eukaryota</taxon>
        <taxon>Sar</taxon>
        <taxon>Stramenopiles</taxon>
        <taxon>Oomycota</taxon>
        <taxon>Peronosporomycetes</taxon>
        <taxon>Peronosporales</taxon>
        <taxon>Peronosporaceae</taxon>
        <taxon>Peronosclerospora</taxon>
    </lineage>
</organism>